<comment type="caution">
    <text evidence="2">The sequence shown here is derived from an EMBL/GenBank/DDBJ whole genome shotgun (WGS) entry which is preliminary data.</text>
</comment>
<organism evidence="2 3">
    <name type="scientific">Forsythia ovata</name>
    <dbReference type="NCBI Taxonomy" id="205694"/>
    <lineage>
        <taxon>Eukaryota</taxon>
        <taxon>Viridiplantae</taxon>
        <taxon>Streptophyta</taxon>
        <taxon>Embryophyta</taxon>
        <taxon>Tracheophyta</taxon>
        <taxon>Spermatophyta</taxon>
        <taxon>Magnoliopsida</taxon>
        <taxon>eudicotyledons</taxon>
        <taxon>Gunneridae</taxon>
        <taxon>Pentapetalae</taxon>
        <taxon>asterids</taxon>
        <taxon>lamiids</taxon>
        <taxon>Lamiales</taxon>
        <taxon>Oleaceae</taxon>
        <taxon>Forsythieae</taxon>
        <taxon>Forsythia</taxon>
    </lineage>
</organism>
<keyword evidence="3" id="KW-1185">Reference proteome</keyword>
<dbReference type="Proteomes" id="UP001604277">
    <property type="component" value="Unassembled WGS sequence"/>
</dbReference>
<evidence type="ECO:0000313" key="2">
    <source>
        <dbReference type="EMBL" id="KAL2514933.1"/>
    </source>
</evidence>
<dbReference type="EMBL" id="JBFOLJ010000008">
    <property type="protein sequence ID" value="KAL2514933.1"/>
    <property type="molecule type" value="Genomic_DNA"/>
</dbReference>
<feature type="compositionally biased region" description="Acidic residues" evidence="1">
    <location>
        <begin position="1"/>
        <end position="12"/>
    </location>
</feature>
<dbReference type="AlphaFoldDB" id="A0ABD1TQC7"/>
<evidence type="ECO:0000256" key="1">
    <source>
        <dbReference type="SAM" id="MobiDB-lite"/>
    </source>
</evidence>
<name>A0ABD1TQC7_9LAMI</name>
<gene>
    <name evidence="2" type="ORF">Fot_28904</name>
</gene>
<sequence length="123" mass="13583">MMEFEDQEEEVPCFDSLDNSNSTWRAKMSSPVEAPTTPLRKPKYKECLKNHAVGIGGHAVSSWQHGWREAWMHSNVLLAIATRISTVRKLKEAGATIPTTHTGISATEAQVASGYLHIAPPQQ</sequence>
<evidence type="ECO:0000313" key="3">
    <source>
        <dbReference type="Proteomes" id="UP001604277"/>
    </source>
</evidence>
<feature type="region of interest" description="Disordered" evidence="1">
    <location>
        <begin position="1"/>
        <end position="39"/>
    </location>
</feature>
<proteinExistence type="predicted"/>
<reference evidence="3" key="1">
    <citation type="submission" date="2024-07" db="EMBL/GenBank/DDBJ databases">
        <title>Two chromosome-level genome assemblies of Korean endemic species Abeliophyllum distichum and Forsythia ovata (Oleaceae).</title>
        <authorList>
            <person name="Jang H."/>
        </authorList>
    </citation>
    <scope>NUCLEOTIDE SEQUENCE [LARGE SCALE GENOMIC DNA]</scope>
</reference>
<protein>
    <submittedName>
        <fullName evidence="2">Zinc-finger homeodomain protein 1-like</fullName>
    </submittedName>
</protein>
<accession>A0ABD1TQC7</accession>